<gene>
    <name evidence="1" type="ORF">RF55_13934</name>
</gene>
<protein>
    <submittedName>
        <fullName evidence="1">Uncharacterized protein</fullName>
    </submittedName>
</protein>
<dbReference type="EMBL" id="LBMM01011248">
    <property type="protein sequence ID" value="KMQ86940.1"/>
    <property type="molecule type" value="Genomic_DNA"/>
</dbReference>
<accession>A0A0J7N2P4</accession>
<sequence>MGRRKFFEDKGIKIEEAERRRGEGEIWFGELVARDREEQRKERWKKIGESKYNKWYKEIKEEGIPGYLKKGWGENRWGRVARFKLGSEMLGSRYWEVEEKIACRICGRKTETWEHVWEGCREWISGRGSWQDELKW</sequence>
<evidence type="ECO:0000313" key="2">
    <source>
        <dbReference type="Proteomes" id="UP000036403"/>
    </source>
</evidence>
<name>A0A0J7N2P4_LASNI</name>
<evidence type="ECO:0000313" key="1">
    <source>
        <dbReference type="EMBL" id="KMQ86940.1"/>
    </source>
</evidence>
<feature type="non-terminal residue" evidence="1">
    <location>
        <position position="136"/>
    </location>
</feature>
<keyword evidence="2" id="KW-1185">Reference proteome</keyword>
<organism evidence="1 2">
    <name type="scientific">Lasius niger</name>
    <name type="common">Black garden ant</name>
    <dbReference type="NCBI Taxonomy" id="67767"/>
    <lineage>
        <taxon>Eukaryota</taxon>
        <taxon>Metazoa</taxon>
        <taxon>Ecdysozoa</taxon>
        <taxon>Arthropoda</taxon>
        <taxon>Hexapoda</taxon>
        <taxon>Insecta</taxon>
        <taxon>Pterygota</taxon>
        <taxon>Neoptera</taxon>
        <taxon>Endopterygota</taxon>
        <taxon>Hymenoptera</taxon>
        <taxon>Apocrita</taxon>
        <taxon>Aculeata</taxon>
        <taxon>Formicoidea</taxon>
        <taxon>Formicidae</taxon>
        <taxon>Formicinae</taxon>
        <taxon>Lasius</taxon>
        <taxon>Lasius</taxon>
    </lineage>
</organism>
<comment type="caution">
    <text evidence="1">The sequence shown here is derived from an EMBL/GenBank/DDBJ whole genome shotgun (WGS) entry which is preliminary data.</text>
</comment>
<dbReference type="PaxDb" id="67767-A0A0J7N2P4"/>
<reference evidence="1 2" key="1">
    <citation type="submission" date="2015-04" db="EMBL/GenBank/DDBJ databases">
        <title>Lasius niger genome sequencing.</title>
        <authorList>
            <person name="Konorov E.A."/>
            <person name="Nikitin M.A."/>
            <person name="Kirill M.V."/>
            <person name="Chang P."/>
        </authorList>
    </citation>
    <scope>NUCLEOTIDE SEQUENCE [LARGE SCALE GENOMIC DNA]</scope>
    <source>
        <tissue evidence="1">Whole</tissue>
    </source>
</reference>
<dbReference type="Proteomes" id="UP000036403">
    <property type="component" value="Unassembled WGS sequence"/>
</dbReference>
<dbReference type="OrthoDB" id="7554118at2759"/>
<proteinExistence type="predicted"/>
<dbReference type="AlphaFoldDB" id="A0A0J7N2P4"/>